<feature type="chain" id="PRO_5046525330" evidence="1">
    <location>
        <begin position="33"/>
        <end position="163"/>
    </location>
</feature>
<keyword evidence="3" id="KW-1185">Reference proteome</keyword>
<evidence type="ECO:0000313" key="2">
    <source>
        <dbReference type="EMBL" id="UPK67219.1"/>
    </source>
</evidence>
<proteinExistence type="predicted"/>
<reference evidence="2 3" key="1">
    <citation type="submission" date="2022-04" db="EMBL/GenBank/DDBJ databases">
        <title>The arsenic-methylating capacity of Chitinophaga filiformis YT5 during chitin decomposition.</title>
        <authorList>
            <person name="Chen G."/>
            <person name="Liang Y."/>
        </authorList>
    </citation>
    <scope>NUCLEOTIDE SEQUENCE [LARGE SCALE GENOMIC DNA]</scope>
    <source>
        <strain evidence="2 3">YT5</strain>
    </source>
</reference>
<accession>A0ABY4HTV4</accession>
<evidence type="ECO:0000256" key="1">
    <source>
        <dbReference type="SAM" id="SignalP"/>
    </source>
</evidence>
<dbReference type="SUPFAM" id="SSF54427">
    <property type="entry name" value="NTF2-like"/>
    <property type="match status" value="1"/>
</dbReference>
<dbReference type="Gene3D" id="3.10.450.50">
    <property type="match status" value="1"/>
</dbReference>
<dbReference type="RefSeq" id="WP_247809404.1">
    <property type="nucleotide sequence ID" value="NZ_CP095855.1"/>
</dbReference>
<protein>
    <submittedName>
        <fullName evidence="2">Nuclear transport factor 2 family protein</fullName>
    </submittedName>
</protein>
<name>A0ABY4HTV4_CHIFI</name>
<sequence length="163" mass="18153">MTVIRKFRKKMQRFTCLTLFFILSISFGTAKAQTTADSVKAAVNSLFTAMMHADSVALMKCFAPGAVLQTVVKDKQGVVSVRTEAISGFASSIGQLPKDAADERITFDVVKVDGDLAIAWTPYQFYFQQQLLHCGVNSFQLVRLAEGWKIQYIIDTRRKNGCQ</sequence>
<feature type="signal peptide" evidence="1">
    <location>
        <begin position="1"/>
        <end position="32"/>
    </location>
</feature>
<gene>
    <name evidence="2" type="ORF">MYF79_19960</name>
</gene>
<dbReference type="Proteomes" id="UP000830198">
    <property type="component" value="Chromosome"/>
</dbReference>
<keyword evidence="1" id="KW-0732">Signal</keyword>
<evidence type="ECO:0000313" key="3">
    <source>
        <dbReference type="Proteomes" id="UP000830198"/>
    </source>
</evidence>
<organism evidence="2 3">
    <name type="scientific">Chitinophaga filiformis</name>
    <name type="common">Myxococcus filiformis</name>
    <name type="synonym">Flexibacter filiformis</name>
    <dbReference type="NCBI Taxonomy" id="104663"/>
    <lineage>
        <taxon>Bacteria</taxon>
        <taxon>Pseudomonadati</taxon>
        <taxon>Bacteroidota</taxon>
        <taxon>Chitinophagia</taxon>
        <taxon>Chitinophagales</taxon>
        <taxon>Chitinophagaceae</taxon>
        <taxon>Chitinophaga</taxon>
    </lineage>
</organism>
<dbReference type="InterPro" id="IPR032710">
    <property type="entry name" value="NTF2-like_dom_sf"/>
</dbReference>
<dbReference type="EMBL" id="CP095855">
    <property type="protein sequence ID" value="UPK67219.1"/>
    <property type="molecule type" value="Genomic_DNA"/>
</dbReference>